<dbReference type="AlphaFoldDB" id="A0A1H1YR61"/>
<dbReference type="Proteomes" id="UP000243904">
    <property type="component" value="Chromosome I"/>
</dbReference>
<organism evidence="1 2">
    <name type="scientific">Bradyrhizobium canariense</name>
    <dbReference type="NCBI Taxonomy" id="255045"/>
    <lineage>
        <taxon>Bacteria</taxon>
        <taxon>Pseudomonadati</taxon>
        <taxon>Pseudomonadota</taxon>
        <taxon>Alphaproteobacteria</taxon>
        <taxon>Hyphomicrobiales</taxon>
        <taxon>Nitrobacteraceae</taxon>
        <taxon>Bradyrhizobium</taxon>
    </lineage>
</organism>
<evidence type="ECO:0000313" key="2">
    <source>
        <dbReference type="Proteomes" id="UP000243904"/>
    </source>
</evidence>
<accession>A0A1H1YR61</accession>
<evidence type="ECO:0000313" key="1">
    <source>
        <dbReference type="EMBL" id="SDT23938.1"/>
    </source>
</evidence>
<name>A0A1H1YR61_9BRAD</name>
<dbReference type="EMBL" id="LT629750">
    <property type="protein sequence ID" value="SDT23938.1"/>
    <property type="molecule type" value="Genomic_DNA"/>
</dbReference>
<gene>
    <name evidence="1" type="ORF">SAMN05444158_4968</name>
</gene>
<proteinExistence type="predicted"/>
<keyword evidence="2" id="KW-1185">Reference proteome</keyword>
<sequence length="158" mass="17764">MQRSLGALKRSLARSGVAPTDWTEYVYRTDETVDADELESEFPFEAIPYILVFDESVETIELRLWGKQAVYKRAAIKELDTGNRLTVIEGGETANRFIVHEENEIQAAVPVLEREDGLGGLLVTAVFARPFSDLPEQNHRVSASELRHKNVFMISPTA</sequence>
<protein>
    <submittedName>
        <fullName evidence="1">Uncharacterized protein</fullName>
    </submittedName>
</protein>
<reference evidence="2" key="1">
    <citation type="submission" date="2016-10" db="EMBL/GenBank/DDBJ databases">
        <authorList>
            <person name="Varghese N."/>
            <person name="Submissions S."/>
        </authorList>
    </citation>
    <scope>NUCLEOTIDE SEQUENCE [LARGE SCALE GENOMIC DNA]</scope>
    <source>
        <strain evidence="2">GAS369</strain>
    </source>
</reference>